<sequence>MAAVPEHIQLQHLGWRAGFGESLPVIRSWAKKRRKEVVRKLVLGPESDLNPVKVVDETDLPDYRRAKNMGAEERKMLQRMNTNGIKDLSVLWTHAMIDSDHPLREKMGLFWHGHFACRTQNVLFNQQLLQVIRQHGLGNFGTLLSEVSKTPAMLAFLNNQQNRKQRPNENFAREVMELFTMGQGSGYTEKDIKEAARAFTGWSYDQVGQFRFRKNTHDEGVKTILGKTGNFNGDDVIKILLEQKQTAKYITRKIYKYFVNEENPDETHIAHLADKFYQSGYDLRALMQEIFMADWFYEEKNIGSRIKSPMELLIGLRRAIPMRFEQEEAMLVFQRVMGQTLFYPPNVAGWPGGRSWIDSSSLMFRMRVPQIILYSQEFNVKPKEITPEMGEGQNYKMTMQVNEFLRKQYARRVNADIDWTAYIAGYKDVPREALADSIAQSLLVKNEKIDKSLLEKYSDTSTRDNYIKTITIDVMSTPEYQLC</sequence>
<organism evidence="1 2">
    <name type="scientific">Chitinophaga cymbidii</name>
    <dbReference type="NCBI Taxonomy" id="1096750"/>
    <lineage>
        <taxon>Bacteria</taxon>
        <taxon>Pseudomonadati</taxon>
        <taxon>Bacteroidota</taxon>
        <taxon>Chitinophagia</taxon>
        <taxon>Chitinophagales</taxon>
        <taxon>Chitinophagaceae</taxon>
        <taxon>Chitinophaga</taxon>
    </lineage>
</organism>
<dbReference type="RefSeq" id="WP_186830982.1">
    <property type="nucleotide sequence ID" value="NZ_BKAU01000001.1"/>
</dbReference>
<reference evidence="1 2" key="1">
    <citation type="submission" date="2019-07" db="EMBL/GenBank/DDBJ databases">
        <title>Whole genome shotgun sequence of Chitinophaga cymbidii NBRC 109752.</title>
        <authorList>
            <person name="Hosoyama A."/>
            <person name="Uohara A."/>
            <person name="Ohji S."/>
            <person name="Ichikawa N."/>
        </authorList>
    </citation>
    <scope>NUCLEOTIDE SEQUENCE [LARGE SCALE GENOMIC DNA]</scope>
    <source>
        <strain evidence="1 2">NBRC 109752</strain>
    </source>
</reference>
<gene>
    <name evidence="1" type="ORF">CCY01nite_18740</name>
</gene>
<dbReference type="EMBL" id="BKAU01000001">
    <property type="protein sequence ID" value="GEP95614.1"/>
    <property type="molecule type" value="Genomic_DNA"/>
</dbReference>
<dbReference type="Pfam" id="PF08811">
    <property type="entry name" value="DUF1800"/>
    <property type="match status" value="1"/>
</dbReference>
<comment type="caution">
    <text evidence="1">The sequence shown here is derived from an EMBL/GenBank/DDBJ whole genome shotgun (WGS) entry which is preliminary data.</text>
</comment>
<proteinExistence type="predicted"/>
<keyword evidence="2" id="KW-1185">Reference proteome</keyword>
<evidence type="ECO:0000313" key="2">
    <source>
        <dbReference type="Proteomes" id="UP000321436"/>
    </source>
</evidence>
<dbReference type="InterPro" id="IPR014917">
    <property type="entry name" value="DUF1800"/>
</dbReference>
<name>A0A512RIX1_9BACT</name>
<evidence type="ECO:0000313" key="1">
    <source>
        <dbReference type="EMBL" id="GEP95614.1"/>
    </source>
</evidence>
<dbReference type="Proteomes" id="UP000321436">
    <property type="component" value="Unassembled WGS sequence"/>
</dbReference>
<evidence type="ECO:0008006" key="3">
    <source>
        <dbReference type="Google" id="ProtNLM"/>
    </source>
</evidence>
<dbReference type="AlphaFoldDB" id="A0A512RIX1"/>
<protein>
    <recommendedName>
        <fullName evidence="3">DUF1800 domain-containing protein</fullName>
    </recommendedName>
</protein>
<accession>A0A512RIX1</accession>